<keyword evidence="3" id="KW-1185">Reference proteome</keyword>
<dbReference type="GO" id="GO:0003700">
    <property type="term" value="F:DNA-binding transcription factor activity"/>
    <property type="evidence" value="ECO:0007669"/>
    <property type="project" value="InterPro"/>
</dbReference>
<organism evidence="2 3">
    <name type="scientific">Lentzea guizhouensis</name>
    <dbReference type="NCBI Taxonomy" id="1586287"/>
    <lineage>
        <taxon>Bacteria</taxon>
        <taxon>Bacillati</taxon>
        <taxon>Actinomycetota</taxon>
        <taxon>Actinomycetes</taxon>
        <taxon>Pseudonocardiales</taxon>
        <taxon>Pseudonocardiaceae</taxon>
        <taxon>Lentzea</taxon>
    </lineage>
</organism>
<dbReference type="Gene3D" id="1.10.10.10">
    <property type="entry name" value="Winged helix-like DNA-binding domain superfamily/Winged helix DNA-binding domain"/>
    <property type="match status" value="1"/>
</dbReference>
<feature type="domain" description="HTH marR-type" evidence="1">
    <location>
        <begin position="4"/>
        <end position="38"/>
    </location>
</feature>
<dbReference type="Pfam" id="PF01047">
    <property type="entry name" value="MarR"/>
    <property type="match status" value="1"/>
</dbReference>
<proteinExistence type="predicted"/>
<accession>A0A1B2HHK4</accession>
<dbReference type="InterPro" id="IPR000835">
    <property type="entry name" value="HTH_MarR-typ"/>
</dbReference>
<gene>
    <name evidence="2" type="ORF">BBK82_15180</name>
</gene>
<dbReference type="Proteomes" id="UP000093053">
    <property type="component" value="Chromosome"/>
</dbReference>
<evidence type="ECO:0000313" key="2">
    <source>
        <dbReference type="EMBL" id="ANZ37209.1"/>
    </source>
</evidence>
<protein>
    <recommendedName>
        <fullName evidence="1">HTH marR-type domain-containing protein</fullName>
    </recommendedName>
</protein>
<reference evidence="2 3" key="1">
    <citation type="submission" date="2016-07" db="EMBL/GenBank/DDBJ databases">
        <title>Complete genome sequence of the Lentzea guizhouensis DHS C013.</title>
        <authorList>
            <person name="Cao C."/>
        </authorList>
    </citation>
    <scope>NUCLEOTIDE SEQUENCE [LARGE SCALE GENOMIC DNA]</scope>
    <source>
        <strain evidence="2 3">DHS C013</strain>
    </source>
</reference>
<evidence type="ECO:0000259" key="1">
    <source>
        <dbReference type="Pfam" id="PF01047"/>
    </source>
</evidence>
<dbReference type="SUPFAM" id="SSF46785">
    <property type="entry name" value="Winged helix' DNA-binding domain"/>
    <property type="match status" value="1"/>
</dbReference>
<name>A0A1B2HHK4_9PSEU</name>
<sequence length="64" mass="7261">MVTVSNAQLAYALGLHKRTVTRAAANLEEANLLRRERNWRPDGRQAPNTFVLVLNFSRIGDLVR</sequence>
<dbReference type="KEGG" id="led:BBK82_15180"/>
<dbReference type="InterPro" id="IPR036390">
    <property type="entry name" value="WH_DNA-bd_sf"/>
</dbReference>
<dbReference type="InterPro" id="IPR036388">
    <property type="entry name" value="WH-like_DNA-bd_sf"/>
</dbReference>
<evidence type="ECO:0000313" key="3">
    <source>
        <dbReference type="Proteomes" id="UP000093053"/>
    </source>
</evidence>
<dbReference type="AlphaFoldDB" id="A0A1B2HHK4"/>
<dbReference type="EMBL" id="CP016793">
    <property type="protein sequence ID" value="ANZ37209.1"/>
    <property type="molecule type" value="Genomic_DNA"/>
</dbReference>